<feature type="domain" description="PBS-linker" evidence="9">
    <location>
        <begin position="84"/>
        <end position="263"/>
    </location>
</feature>
<dbReference type="EnsemblBacteria" id="BAC89203">
    <property type="protein sequence ID" value="BAC89203"/>
    <property type="gene ID" value="BAC89203"/>
</dbReference>
<name>Q7NL64_GLOVI</name>
<evidence type="ECO:0000256" key="3">
    <source>
        <dbReference type="ARBA" id="ARBA00022549"/>
    </source>
</evidence>
<dbReference type="InterPro" id="IPR038255">
    <property type="entry name" value="PBS_linker_sf"/>
</dbReference>
<dbReference type="GO" id="GO:0015979">
    <property type="term" value="P:photosynthesis"/>
    <property type="evidence" value="ECO:0007669"/>
    <property type="project" value="UniProtKB-KW"/>
</dbReference>
<evidence type="ECO:0000256" key="1">
    <source>
        <dbReference type="ARBA" id="ARBA00004445"/>
    </source>
</evidence>
<dbReference type="PANTHER" id="PTHR34011">
    <property type="entry name" value="PHYCOBILISOME 32.1 KDA LINKER POLYPEPTIDE, PHYCOCYANIN-ASSOCIATED, ROD 2-RELATED"/>
    <property type="match status" value="1"/>
</dbReference>
<proteinExistence type="inferred from homology"/>
<sequence>MSTVLDDQSKAYAPGSANGPTAGLEPFVRMSRMIRSGVPEDREEPDELWLSMVRDIFGRGYMDRLSQTRAIDYSAFVRPADQATADGAAQTKLGITAIAPDQGVELRPNFTEADVITVIRAAYKQLFGNTYILESERVIQAESLLRNGSISVREFIRILAKSDLYKERFFRCTSNNRFIELNLKHLLGRAPYNQGEIAEHLDRYCQSGYDAEIDSYIDSDEYRRVFGENTVPYFRGFKYQVGQSAAAFERMRALYSGDAGSDTDRNQNGQRTELTSGLADPAQPVRARTDYALTRVDIPGGNGAAGRLAALDESLGSWLDAARDLISQNDYSQKAIEVEPKRVAPYAQYLTPAVEATPDAAAQTKLGITAVAPDQAVELRPNFGEAEVQAVIRAAYKQIFGNTYILEADRVVIAESLLRNGSISVREFVRLLAKSDLYRDRFFRTASNNRFIELNFKHFLGRAPYSQAEIGEHFNRYHKSGYDAEIDSYIDSDEYRRVFGENTVPYFRGFKYQVGQAARGFDQMQQLFAGDAGSDTDRGIGAQPAAKLTFPLSRPLGVTSAYFPSSQGGAATSDGLEMFTRMARELTVTPVSARRTTSPTAPTAPAMPLAGYYSRPAPRATADGDAQTKLGITAVAPAQAVELRPNFGETELQAVIRATYKQLFGNTYILEADRVVQAESLLRNGSINVREFVRLLAKSELYKERFFHCTSNNRFIELTFKHLLGRAPYNQSEFVEHLDRYQKSGYDAEIDSYIDSDEYRRVFGENTVPYFRGFKYQTGQAAGVFERTLKLYGGDADSDTNRNRQGQLRQVDPQELLRSGRGIV</sequence>
<feature type="region of interest" description="Disordered" evidence="8">
    <location>
        <begin position="258"/>
        <end position="281"/>
    </location>
</feature>
<dbReference type="InParanoid" id="Q7NL64"/>
<dbReference type="Proteomes" id="UP000000557">
    <property type="component" value="Chromosome"/>
</dbReference>
<dbReference type="KEGG" id="gvi:glr1262"/>
<dbReference type="GO" id="GO:0030089">
    <property type="term" value="C:phycobilisome"/>
    <property type="evidence" value="ECO:0000318"/>
    <property type="project" value="GO_Central"/>
</dbReference>
<feature type="compositionally biased region" description="Low complexity" evidence="8">
    <location>
        <begin position="592"/>
        <end position="608"/>
    </location>
</feature>
<keyword evidence="11" id="KW-1185">Reference proteome</keyword>
<evidence type="ECO:0000256" key="7">
    <source>
        <dbReference type="PROSITE-ProRule" id="PRU00775"/>
    </source>
</evidence>
<dbReference type="HOGENOM" id="CLU_379817_0_0_3"/>
<dbReference type="RefSeq" id="WP_011141262.1">
    <property type="nucleotide sequence ID" value="NC_005125.1"/>
</dbReference>
<keyword evidence="3" id="KW-0042">Antenna complex</keyword>
<dbReference type="PhylomeDB" id="Q7NL64"/>
<feature type="region of interest" description="Disordered" evidence="8">
    <location>
        <begin position="590"/>
        <end position="609"/>
    </location>
</feature>
<dbReference type="STRING" id="251221.gene:10758743"/>
<evidence type="ECO:0000313" key="10">
    <source>
        <dbReference type="EMBL" id="BAC89203.1"/>
    </source>
</evidence>
<feature type="domain" description="PBS-linker" evidence="9">
    <location>
        <begin position="357"/>
        <end position="536"/>
    </location>
</feature>
<gene>
    <name evidence="10" type="ordered locus">glr1262</name>
</gene>
<dbReference type="PANTHER" id="PTHR34011:SF6">
    <property type="entry name" value="PHYCOBILIPROTEIN APCE"/>
    <property type="match status" value="1"/>
</dbReference>
<keyword evidence="4 7" id="KW-0605">Phycobilisome</keyword>
<dbReference type="Gene3D" id="1.10.3130.20">
    <property type="entry name" value="Phycobilisome linker domain"/>
    <property type="match status" value="3"/>
</dbReference>
<evidence type="ECO:0000259" key="9">
    <source>
        <dbReference type="PROSITE" id="PS51445"/>
    </source>
</evidence>
<dbReference type="EMBL" id="BA000045">
    <property type="protein sequence ID" value="BAC89203.1"/>
    <property type="molecule type" value="Genomic_DNA"/>
</dbReference>
<keyword evidence="5" id="KW-0793">Thylakoid</keyword>
<evidence type="ECO:0000256" key="6">
    <source>
        <dbReference type="ARBA" id="ARBA00023136"/>
    </source>
</evidence>
<evidence type="ECO:0000256" key="5">
    <source>
        <dbReference type="ARBA" id="ARBA00023078"/>
    </source>
</evidence>
<evidence type="ECO:0000313" key="11">
    <source>
        <dbReference type="Proteomes" id="UP000000557"/>
    </source>
</evidence>
<feature type="domain" description="PBS-linker" evidence="9">
    <location>
        <begin position="621"/>
        <end position="800"/>
    </location>
</feature>
<comment type="similarity">
    <text evidence="7">Belongs to the phycobilisome linker protein family.</text>
</comment>
<evidence type="ECO:0000256" key="4">
    <source>
        <dbReference type="ARBA" id="ARBA00022738"/>
    </source>
</evidence>
<evidence type="ECO:0000256" key="8">
    <source>
        <dbReference type="SAM" id="MobiDB-lite"/>
    </source>
</evidence>
<dbReference type="Pfam" id="PF00427">
    <property type="entry name" value="PBS_linker_poly"/>
    <property type="match status" value="3"/>
</dbReference>
<keyword evidence="2" id="KW-0602">Photosynthesis</keyword>
<dbReference type="PROSITE" id="PS51445">
    <property type="entry name" value="PBS_LINKER"/>
    <property type="match status" value="3"/>
</dbReference>
<protein>
    <submittedName>
        <fullName evidence="10">Glr1262 protein</fullName>
    </submittedName>
</protein>
<dbReference type="GO" id="GO:0031676">
    <property type="term" value="C:plasma membrane-derived thylakoid membrane"/>
    <property type="evidence" value="ECO:0007669"/>
    <property type="project" value="UniProtKB-SubCell"/>
</dbReference>
<evidence type="ECO:0000256" key="2">
    <source>
        <dbReference type="ARBA" id="ARBA00022531"/>
    </source>
</evidence>
<comment type="subcellular location">
    <subcellularLocation>
        <location evidence="1">Cellular thylakoid membrane</location>
        <topology evidence="1">Peripheral membrane protein</topology>
        <orientation evidence="1">Cytoplasmic side</orientation>
    </subcellularLocation>
</comment>
<feature type="compositionally biased region" description="Polar residues" evidence="8">
    <location>
        <begin position="266"/>
        <end position="275"/>
    </location>
</feature>
<accession>Q7NL64</accession>
<dbReference type="AlphaFoldDB" id="Q7NL64"/>
<dbReference type="OrthoDB" id="499593at2"/>
<reference evidence="10 11" key="2">
    <citation type="journal article" date="2003" name="DNA Res.">
        <title>Complete genome structure of Gloeobacter violaceus PCC 7421, a cyanobacterium that lacks thylakoids (supplement).</title>
        <authorList>
            <person name="Nakamura Y."/>
            <person name="Kaneko T."/>
            <person name="Sato S."/>
            <person name="Mimuro M."/>
            <person name="Miyashita H."/>
            <person name="Tsuchiya T."/>
            <person name="Sasamoto S."/>
            <person name="Watanabe A."/>
            <person name="Kawashima K."/>
            <person name="Kishida Y."/>
            <person name="Kiyokawa C."/>
            <person name="Kohara M."/>
            <person name="Matsumoto M."/>
            <person name="Matsuno A."/>
            <person name="Nakazaki N."/>
            <person name="Shimpo S."/>
            <person name="Takeuchi C."/>
            <person name="Yamada M."/>
            <person name="Tabata S."/>
        </authorList>
    </citation>
    <scope>NUCLEOTIDE SEQUENCE [LARGE SCALE GENOMIC DNA]</scope>
    <source>
        <strain evidence="11">ATCC 29082 / PCC 7421</strain>
    </source>
</reference>
<dbReference type="eggNOG" id="COG0237">
    <property type="taxonomic scope" value="Bacteria"/>
</dbReference>
<dbReference type="SMR" id="Q7NL64"/>
<organism evidence="10 11">
    <name type="scientific">Gloeobacter violaceus (strain ATCC 29082 / PCC 7421)</name>
    <dbReference type="NCBI Taxonomy" id="251221"/>
    <lineage>
        <taxon>Bacteria</taxon>
        <taxon>Bacillati</taxon>
        <taxon>Cyanobacteriota</taxon>
        <taxon>Cyanophyceae</taxon>
        <taxon>Gloeobacterales</taxon>
        <taxon>Gloeobacteraceae</taxon>
        <taxon>Gloeobacter</taxon>
    </lineage>
</organism>
<dbReference type="InterPro" id="IPR001297">
    <property type="entry name" value="PBS_linker_dom"/>
</dbReference>
<reference evidence="10 11" key="1">
    <citation type="journal article" date="2003" name="DNA Res.">
        <title>Complete genome structure of Gloeobacter violaceus PCC 7421, a cyanobacterium that lacks thylakoids.</title>
        <authorList>
            <person name="Nakamura Y."/>
            <person name="Kaneko T."/>
            <person name="Sato S."/>
            <person name="Mimuro M."/>
            <person name="Miyashita H."/>
            <person name="Tsuchiya T."/>
            <person name="Sasamoto S."/>
            <person name="Watanabe A."/>
            <person name="Kawashima K."/>
            <person name="Kishida Y."/>
            <person name="Kiyokawa C."/>
            <person name="Kohara M."/>
            <person name="Matsumoto M."/>
            <person name="Matsuno A."/>
            <person name="Nakazaki N."/>
            <person name="Shimpo S."/>
            <person name="Takeuchi C."/>
            <person name="Yamada M."/>
            <person name="Tabata S."/>
        </authorList>
    </citation>
    <scope>NUCLEOTIDE SEQUENCE [LARGE SCALE GENOMIC DNA]</scope>
    <source>
        <strain evidence="11">ATCC 29082 / PCC 7421</strain>
    </source>
</reference>
<dbReference type="PATRIC" id="fig|251221.4.peg.1284"/>
<keyword evidence="6" id="KW-0472">Membrane</keyword>